<dbReference type="PANTHER" id="PTHR12411">
    <property type="entry name" value="CYSTEINE PROTEASE FAMILY C1-RELATED"/>
    <property type="match status" value="1"/>
</dbReference>
<reference evidence="4" key="2">
    <citation type="submission" date="2022-10" db="EMBL/GenBank/DDBJ databases">
        <authorList>
            <consortium name="ENA_rothamsted_submissions"/>
            <consortium name="culmorum"/>
            <person name="King R."/>
        </authorList>
    </citation>
    <scope>NUCLEOTIDE SEQUENCE</scope>
</reference>
<evidence type="ECO:0000313" key="4">
    <source>
        <dbReference type="EMBL" id="CAG9810838.1"/>
    </source>
</evidence>
<dbReference type="GO" id="GO:0006508">
    <property type="term" value="P:proteolysis"/>
    <property type="evidence" value="ECO:0007669"/>
    <property type="project" value="InterPro"/>
</dbReference>
<accession>A0A9N9S4Q4</accession>
<dbReference type="EMBL" id="OU895880">
    <property type="protein sequence ID" value="CAG9810838.1"/>
    <property type="molecule type" value="Genomic_DNA"/>
</dbReference>
<dbReference type="OrthoDB" id="10253408at2759"/>
<dbReference type="PROSITE" id="PS00640">
    <property type="entry name" value="THIOL_PROTEASE_ASN"/>
    <property type="match status" value="1"/>
</dbReference>
<dbReference type="AlphaFoldDB" id="A0A9N9S4Q4"/>
<dbReference type="InterPro" id="IPR025661">
    <property type="entry name" value="Pept_asp_AS"/>
</dbReference>
<feature type="domain" description="Peptidase C1A papain C-terminal" evidence="3">
    <location>
        <begin position="42"/>
        <end position="260"/>
    </location>
</feature>
<evidence type="ECO:0000313" key="5">
    <source>
        <dbReference type="Proteomes" id="UP001153620"/>
    </source>
</evidence>
<evidence type="ECO:0000256" key="2">
    <source>
        <dbReference type="ARBA" id="ARBA00023157"/>
    </source>
</evidence>
<dbReference type="Proteomes" id="UP001153620">
    <property type="component" value="Chromosome 4"/>
</dbReference>
<organism evidence="4 5">
    <name type="scientific">Chironomus riparius</name>
    <dbReference type="NCBI Taxonomy" id="315576"/>
    <lineage>
        <taxon>Eukaryota</taxon>
        <taxon>Metazoa</taxon>
        <taxon>Ecdysozoa</taxon>
        <taxon>Arthropoda</taxon>
        <taxon>Hexapoda</taxon>
        <taxon>Insecta</taxon>
        <taxon>Pterygota</taxon>
        <taxon>Neoptera</taxon>
        <taxon>Endopterygota</taxon>
        <taxon>Diptera</taxon>
        <taxon>Nematocera</taxon>
        <taxon>Chironomoidea</taxon>
        <taxon>Chironomidae</taxon>
        <taxon>Chironominae</taxon>
        <taxon>Chironomus</taxon>
    </lineage>
</organism>
<dbReference type="GO" id="GO:0008234">
    <property type="term" value="F:cysteine-type peptidase activity"/>
    <property type="evidence" value="ECO:0007669"/>
    <property type="project" value="InterPro"/>
</dbReference>
<reference evidence="4" key="1">
    <citation type="submission" date="2022-01" db="EMBL/GenBank/DDBJ databases">
        <authorList>
            <person name="King R."/>
        </authorList>
    </citation>
    <scope>NUCLEOTIDE SEQUENCE</scope>
</reference>
<dbReference type="PROSITE" id="PS00639">
    <property type="entry name" value="THIOL_PROTEASE_HIS"/>
    <property type="match status" value="1"/>
</dbReference>
<dbReference type="SMART" id="SM00645">
    <property type="entry name" value="Pept_C1"/>
    <property type="match status" value="1"/>
</dbReference>
<dbReference type="InterPro" id="IPR000668">
    <property type="entry name" value="Peptidase_C1A_C"/>
</dbReference>
<dbReference type="InterPro" id="IPR039417">
    <property type="entry name" value="Peptidase_C1A_papain-like"/>
</dbReference>
<dbReference type="PRINTS" id="PR00705">
    <property type="entry name" value="PAPAIN"/>
</dbReference>
<comment type="similarity">
    <text evidence="1">Belongs to the peptidase C1 family.</text>
</comment>
<dbReference type="FunFam" id="3.90.70.10:FF:000332">
    <property type="entry name" value="Cathepsin L1"/>
    <property type="match status" value="1"/>
</dbReference>
<evidence type="ECO:0000259" key="3">
    <source>
        <dbReference type="SMART" id="SM00645"/>
    </source>
</evidence>
<dbReference type="Pfam" id="PF00112">
    <property type="entry name" value="Peptidase_C1"/>
    <property type="match status" value="1"/>
</dbReference>
<dbReference type="CDD" id="cd02248">
    <property type="entry name" value="Peptidase_C1A"/>
    <property type="match status" value="1"/>
</dbReference>
<keyword evidence="5" id="KW-1185">Reference proteome</keyword>
<keyword evidence="2" id="KW-1015">Disulfide bond</keyword>
<proteinExistence type="inferred from homology"/>
<dbReference type="InterPro" id="IPR038765">
    <property type="entry name" value="Papain-like_cys_pep_sf"/>
</dbReference>
<name>A0A9N9S4Q4_9DIPT</name>
<sequence length="261" mass="28422">MGLNQRSADTPQEKLSWHGLKTCGSYSSVLTGRDFGPTFGPAPKSLDYRSMGYVTNVKDQGDCGCCFAFASMCALEGQMAKKYGQLKSLSEQNIVDCTYNPVTGNWGCDGGFAEQTFQYVKDNNGVASRDSYPYEGALGTCRYNPKNKAGNATGFQKVQGDEELLKRALAAVGPLVVGIKADMETLYGYSNGVYDDSGCYGDVNHAVALVGYGTEYSTGKPVDYWIVKNSWSEYWGESGYVKMIRGVNICNITSYVVYPLV</sequence>
<gene>
    <name evidence="4" type="ORF">CHIRRI_LOCUS13650</name>
</gene>
<evidence type="ECO:0000256" key="1">
    <source>
        <dbReference type="ARBA" id="ARBA00008455"/>
    </source>
</evidence>
<dbReference type="SUPFAM" id="SSF54001">
    <property type="entry name" value="Cysteine proteinases"/>
    <property type="match status" value="1"/>
</dbReference>
<dbReference type="Gene3D" id="3.90.70.10">
    <property type="entry name" value="Cysteine proteinases"/>
    <property type="match status" value="1"/>
</dbReference>
<dbReference type="InterPro" id="IPR025660">
    <property type="entry name" value="Pept_his_AS"/>
</dbReference>
<protein>
    <recommendedName>
        <fullName evidence="3">Peptidase C1A papain C-terminal domain-containing protein</fullName>
    </recommendedName>
</protein>
<dbReference type="InterPro" id="IPR013128">
    <property type="entry name" value="Peptidase_C1A"/>
</dbReference>